<dbReference type="PROSITE" id="PS51025">
    <property type="entry name" value="PWI"/>
    <property type="match status" value="1"/>
</dbReference>
<evidence type="ECO:0000256" key="2">
    <source>
        <dbReference type="PROSITE-ProRule" id="PRU00176"/>
    </source>
</evidence>
<dbReference type="InterPro" id="IPR052768">
    <property type="entry name" value="RBM25"/>
</dbReference>
<proteinExistence type="predicted"/>
<dbReference type="GO" id="GO:0006397">
    <property type="term" value="P:mRNA processing"/>
    <property type="evidence" value="ECO:0007669"/>
    <property type="project" value="UniProtKB-KW"/>
</dbReference>
<dbReference type="Pfam" id="PF01480">
    <property type="entry name" value="PWI"/>
    <property type="match status" value="1"/>
</dbReference>
<dbReference type="InterPro" id="IPR012677">
    <property type="entry name" value="Nucleotide-bd_a/b_plait_sf"/>
</dbReference>
<keyword evidence="2" id="KW-0694">RNA-binding</keyword>
<accession>A0A7R9T5Q4</accession>
<feature type="compositionally biased region" description="Low complexity" evidence="3">
    <location>
        <begin position="164"/>
        <end position="173"/>
    </location>
</feature>
<dbReference type="PROSITE" id="PS50102">
    <property type="entry name" value="RRM"/>
    <property type="match status" value="1"/>
</dbReference>
<feature type="compositionally biased region" description="Acidic residues" evidence="3">
    <location>
        <begin position="304"/>
        <end position="314"/>
    </location>
</feature>
<name>A0A7R9T5Q4_9CHLO</name>
<dbReference type="PANTHER" id="PTHR18806:SF4">
    <property type="entry name" value="RNA-BINDING PROTEIN 25"/>
    <property type="match status" value="1"/>
</dbReference>
<dbReference type="SUPFAM" id="SSF54928">
    <property type="entry name" value="RNA-binding domain, RBD"/>
    <property type="match status" value="1"/>
</dbReference>
<evidence type="ECO:0000313" key="6">
    <source>
        <dbReference type="EMBL" id="CAD8225853.1"/>
    </source>
</evidence>
<dbReference type="Pfam" id="PF00076">
    <property type="entry name" value="RRM_1"/>
    <property type="match status" value="1"/>
</dbReference>
<dbReference type="CDD" id="cd12446">
    <property type="entry name" value="RRM_RBM25"/>
    <property type="match status" value="1"/>
</dbReference>
<gene>
    <name evidence="6" type="ORF">OLUC0939_LOCUS6593</name>
</gene>
<evidence type="ECO:0000259" key="4">
    <source>
        <dbReference type="PROSITE" id="PS50102"/>
    </source>
</evidence>
<keyword evidence="1" id="KW-0507">mRNA processing</keyword>
<dbReference type="SUPFAM" id="SSF101233">
    <property type="entry name" value="PWI domain"/>
    <property type="match status" value="1"/>
</dbReference>
<dbReference type="InterPro" id="IPR035979">
    <property type="entry name" value="RBD_domain_sf"/>
</dbReference>
<organism evidence="6">
    <name type="scientific">Ostreococcus sp. 'lucimarinus'</name>
    <dbReference type="NCBI Taxonomy" id="242159"/>
    <lineage>
        <taxon>Eukaryota</taxon>
        <taxon>Viridiplantae</taxon>
        <taxon>Chlorophyta</taxon>
        <taxon>Mamiellophyceae</taxon>
        <taxon>Mamiellales</taxon>
        <taxon>Bathycoccaceae</taxon>
        <taxon>Ostreococcus</taxon>
    </lineage>
</organism>
<dbReference type="GO" id="GO:0003723">
    <property type="term" value="F:RNA binding"/>
    <property type="evidence" value="ECO:0007669"/>
    <property type="project" value="UniProtKB-UniRule"/>
</dbReference>
<evidence type="ECO:0008006" key="7">
    <source>
        <dbReference type="Google" id="ProtNLM"/>
    </source>
</evidence>
<reference evidence="6" key="1">
    <citation type="submission" date="2021-01" db="EMBL/GenBank/DDBJ databases">
        <authorList>
            <person name="Corre E."/>
            <person name="Pelletier E."/>
            <person name="Niang G."/>
            <person name="Scheremetjew M."/>
            <person name="Finn R."/>
            <person name="Kale V."/>
            <person name="Holt S."/>
            <person name="Cochrane G."/>
            <person name="Meng A."/>
            <person name="Brown T."/>
            <person name="Cohen L."/>
        </authorList>
    </citation>
    <scope>NUCLEOTIDE SEQUENCE</scope>
    <source>
        <strain evidence="6">Clade-A-BCC118000</strain>
    </source>
</reference>
<feature type="region of interest" description="Disordered" evidence="3">
    <location>
        <begin position="256"/>
        <end position="289"/>
    </location>
</feature>
<dbReference type="Gene3D" id="3.30.70.330">
    <property type="match status" value="1"/>
</dbReference>
<feature type="domain" description="PWI" evidence="5">
    <location>
        <begin position="444"/>
        <end position="535"/>
    </location>
</feature>
<protein>
    <recommendedName>
        <fullName evidence="7">PWI domain-containing protein</fullName>
    </recommendedName>
</protein>
<dbReference type="AlphaFoldDB" id="A0A7R9T5Q4"/>
<feature type="region of interest" description="Disordered" evidence="3">
    <location>
        <begin position="304"/>
        <end position="389"/>
    </location>
</feature>
<feature type="region of interest" description="Disordered" evidence="3">
    <location>
        <begin position="145"/>
        <end position="209"/>
    </location>
</feature>
<sequence length="535" mass="59125">MSAPRVYVGKIPRALADDAIVERALEICGALKNWKRVVDPATRAPRRFGFATFETIEGAVRCVRAIDGLRVGEEDEAMTCAANAATRAATTAYLSEAGEDALDADGDERRRREIARVLGRAMEGEEVEVGEISDDEATAKAKAAKAEVVVSGLPPPPVDEGKARASTRGAAAREGGRRSTSRGRSPANASDAGRFESGTSAPVTNSATARFVRGGRHEYEATERAERLFREREKVVDDVVDANVRERARRAKIEKEKKMERRAAIKRDLASDSEEDGIQTPLWEKSDRERARRRRFRDLEIEDDERDRRDEEEELERRDTRATVRAAAHSRSTSDDVHAEAFPISKARKSTHEPERVRGFAEPRSSDLVSVPPPPQQQQQAKTSFGLTAPKRPTGGLSAAFSASHAKPPPDVFEDAARDVDRRRAERRPVDVAAIIATVPTARDDIFAHPMDWSTYTTAEIDAVASKWISKKLTDLLGESEPALARFVLEKLDARVSPLDLIVDLDPVLDAECEPFVISLWRLLIFEINKATMSS</sequence>
<feature type="domain" description="RRM" evidence="4">
    <location>
        <begin position="4"/>
        <end position="85"/>
    </location>
</feature>
<evidence type="ECO:0000256" key="1">
    <source>
        <dbReference type="ARBA" id="ARBA00022664"/>
    </source>
</evidence>
<dbReference type="PANTHER" id="PTHR18806">
    <property type="entry name" value="RBM25 PROTEIN"/>
    <property type="match status" value="1"/>
</dbReference>
<dbReference type="InterPro" id="IPR000504">
    <property type="entry name" value="RRM_dom"/>
</dbReference>
<dbReference type="EMBL" id="HBDX01007654">
    <property type="protein sequence ID" value="CAD8225853.1"/>
    <property type="molecule type" value="Transcribed_RNA"/>
</dbReference>
<feature type="compositionally biased region" description="Polar residues" evidence="3">
    <location>
        <begin position="197"/>
        <end position="208"/>
    </location>
</feature>
<dbReference type="SMART" id="SM00360">
    <property type="entry name" value="RRM"/>
    <property type="match status" value="1"/>
</dbReference>
<dbReference type="InterPro" id="IPR036483">
    <property type="entry name" value="PWI_dom_sf"/>
</dbReference>
<dbReference type="InterPro" id="IPR002483">
    <property type="entry name" value="PWI_dom"/>
</dbReference>
<evidence type="ECO:0000259" key="5">
    <source>
        <dbReference type="PROSITE" id="PS51025"/>
    </source>
</evidence>
<feature type="compositionally biased region" description="Basic and acidic residues" evidence="3">
    <location>
        <begin position="256"/>
        <end position="270"/>
    </location>
</feature>
<dbReference type="InterPro" id="IPR034268">
    <property type="entry name" value="RBM25_RRM"/>
</dbReference>
<dbReference type="SMART" id="SM00311">
    <property type="entry name" value="PWI"/>
    <property type="match status" value="1"/>
</dbReference>
<evidence type="ECO:0000256" key="3">
    <source>
        <dbReference type="SAM" id="MobiDB-lite"/>
    </source>
</evidence>
<dbReference type="Gene3D" id="1.20.1390.10">
    <property type="entry name" value="PWI domain"/>
    <property type="match status" value="1"/>
</dbReference>
<feature type="compositionally biased region" description="Basic and acidic residues" evidence="3">
    <location>
        <begin position="350"/>
        <end position="365"/>
    </location>
</feature>